<feature type="compositionally biased region" description="Polar residues" evidence="1">
    <location>
        <begin position="111"/>
        <end position="123"/>
    </location>
</feature>
<feature type="domain" description="DNA replication checkpoint mediator MRC1" evidence="2">
    <location>
        <begin position="1120"/>
        <end position="1254"/>
    </location>
</feature>
<feature type="compositionally biased region" description="Acidic residues" evidence="1">
    <location>
        <begin position="816"/>
        <end position="839"/>
    </location>
</feature>
<feature type="compositionally biased region" description="Low complexity" evidence="1">
    <location>
        <begin position="250"/>
        <end position="264"/>
    </location>
</feature>
<feature type="compositionally biased region" description="Basic residues" evidence="1">
    <location>
        <begin position="687"/>
        <end position="697"/>
    </location>
</feature>
<feature type="compositionally biased region" description="Basic and acidic residues" evidence="1">
    <location>
        <begin position="354"/>
        <end position="365"/>
    </location>
</feature>
<feature type="compositionally biased region" description="Acidic residues" evidence="1">
    <location>
        <begin position="1213"/>
        <end position="1223"/>
    </location>
</feature>
<feature type="compositionally biased region" description="Basic residues" evidence="1">
    <location>
        <begin position="402"/>
        <end position="413"/>
    </location>
</feature>
<gene>
    <name evidence="3" type="ORF">BCR35DRAFT_324794</name>
</gene>
<dbReference type="PANTHER" id="PTHR35711">
    <property type="entry name" value="EXPRESSED PROTEIN"/>
    <property type="match status" value="1"/>
</dbReference>
<organism evidence="3 4">
    <name type="scientific">Leucosporidium creatinivorum</name>
    <dbReference type="NCBI Taxonomy" id="106004"/>
    <lineage>
        <taxon>Eukaryota</taxon>
        <taxon>Fungi</taxon>
        <taxon>Dikarya</taxon>
        <taxon>Basidiomycota</taxon>
        <taxon>Pucciniomycotina</taxon>
        <taxon>Microbotryomycetes</taxon>
        <taxon>Leucosporidiales</taxon>
        <taxon>Leucosporidium</taxon>
    </lineage>
</organism>
<feature type="compositionally biased region" description="Low complexity" evidence="1">
    <location>
        <begin position="1397"/>
        <end position="1408"/>
    </location>
</feature>
<feature type="region of interest" description="Disordered" evidence="1">
    <location>
        <begin position="918"/>
        <end position="937"/>
    </location>
</feature>
<feature type="region of interest" description="Disordered" evidence="1">
    <location>
        <begin position="1"/>
        <end position="272"/>
    </location>
</feature>
<feature type="region of interest" description="Disordered" evidence="1">
    <location>
        <begin position="588"/>
        <end position="610"/>
    </location>
</feature>
<feature type="region of interest" description="Disordered" evidence="1">
    <location>
        <begin position="1124"/>
        <end position="1176"/>
    </location>
</feature>
<dbReference type="PANTHER" id="PTHR35711:SF1">
    <property type="entry name" value="ECTODERMAL, ISOFORM F"/>
    <property type="match status" value="1"/>
</dbReference>
<name>A0A1Y2FL69_9BASI</name>
<protein>
    <recommendedName>
        <fullName evidence="2">DNA replication checkpoint mediator MRC1 domain-containing protein</fullName>
    </recommendedName>
</protein>
<feature type="compositionally biased region" description="Low complexity" evidence="1">
    <location>
        <begin position="864"/>
        <end position="878"/>
    </location>
</feature>
<feature type="region of interest" description="Disordered" evidence="1">
    <location>
        <begin position="526"/>
        <end position="549"/>
    </location>
</feature>
<dbReference type="OrthoDB" id="2537416at2759"/>
<dbReference type="InterPro" id="IPR018564">
    <property type="entry name" value="Repl_chkpnt_MRC1_dom"/>
</dbReference>
<feature type="compositionally biased region" description="Acidic residues" evidence="1">
    <location>
        <begin position="774"/>
        <end position="793"/>
    </location>
</feature>
<feature type="compositionally biased region" description="Low complexity" evidence="1">
    <location>
        <begin position="530"/>
        <end position="542"/>
    </location>
</feature>
<feature type="compositionally biased region" description="Low complexity" evidence="1">
    <location>
        <begin position="222"/>
        <end position="238"/>
    </location>
</feature>
<evidence type="ECO:0000259" key="2">
    <source>
        <dbReference type="Pfam" id="PF09444"/>
    </source>
</evidence>
<evidence type="ECO:0000313" key="4">
    <source>
        <dbReference type="Proteomes" id="UP000193467"/>
    </source>
</evidence>
<feature type="compositionally biased region" description="Low complexity" evidence="1">
    <location>
        <begin position="20"/>
        <end position="31"/>
    </location>
</feature>
<feature type="region of interest" description="Disordered" evidence="1">
    <location>
        <begin position="285"/>
        <end position="438"/>
    </location>
</feature>
<feature type="compositionally biased region" description="Low complexity" evidence="1">
    <location>
        <begin position="1026"/>
        <end position="1041"/>
    </location>
</feature>
<feature type="compositionally biased region" description="Acidic residues" evidence="1">
    <location>
        <begin position="1129"/>
        <end position="1139"/>
    </location>
</feature>
<dbReference type="Proteomes" id="UP000193467">
    <property type="component" value="Unassembled WGS sequence"/>
</dbReference>
<feature type="region of interest" description="Disordered" evidence="1">
    <location>
        <begin position="1198"/>
        <end position="1239"/>
    </location>
</feature>
<feature type="compositionally biased region" description="Basic and acidic residues" evidence="1">
    <location>
        <begin position="420"/>
        <end position="430"/>
    </location>
</feature>
<keyword evidence="4" id="KW-1185">Reference proteome</keyword>
<evidence type="ECO:0000313" key="3">
    <source>
        <dbReference type="EMBL" id="ORY84094.1"/>
    </source>
</evidence>
<feature type="compositionally biased region" description="Acidic residues" evidence="1">
    <location>
        <begin position="1070"/>
        <end position="1081"/>
    </location>
</feature>
<evidence type="ECO:0000256" key="1">
    <source>
        <dbReference type="SAM" id="MobiDB-lite"/>
    </source>
</evidence>
<feature type="compositionally biased region" description="Acidic residues" evidence="1">
    <location>
        <begin position="163"/>
        <end position="180"/>
    </location>
</feature>
<feature type="region of interest" description="Disordered" evidence="1">
    <location>
        <begin position="625"/>
        <end position="878"/>
    </location>
</feature>
<accession>A0A1Y2FL69</accession>
<sequence length="1450" mass="156750">MDSSAGTIIADSEPAPALTSSQPGVSSPSASLNQATAPAHEFAPAVAPVRHAKAGARTYGRRAPAAEDDASRSDGAGKALVAHSTTVIPETDFEPPNGDLDEVAEDAAGSATVNGDLTSSSPSKRTEHSTDPTSEDDTPIVKKKPTAPAVSASPEPARRAQGDDSDASSDGEDSDGEEETGALAFFKNKKSLQEQMDEIDRMADEQETTGAPVVPLPLPAFSSDSTLTSLVTSDVPSTHPTTYPQPPPGLLASSSLSELTSGPLHSATFSSPRFDPLLDQIAATLPPLPELPDLGNGDVSMSDADDEEEQVGRAARPKSSKPRRRVIDSDEEEDEDHPHHPRSRSPVIIEGSSEQDRALSKKERLALLVQKRAPPPVPFVEPRERVRSASIATDDGSESDGKKKKKSKAKSTKIKGALSKKAEAEMHKETAALQRNQDARLQPRVKHIIKVADIVKKTVNRPILGHMPPREQHKPDVVTLSSDSIQSASDSPARPTYLSEKAQGKQRAMSPIDHTPVAVRRVVHRPNPLPAAAPKTLAPDTPTAEDEEEDLLPLDQMLAKRAKEAEAKKLAEQKAAEAKRFAEMKAAAAAKAASENRTRRATTVLSDSDSDLEIEGAPARIRSRVFGTPDFDRSSTPRALTASERKVRHLSGPSSAYHHQEEDPSESQLADAGHTFGRDLMANHHIAAPRRRTKKGPKPQGAPTIDSDTLNRTLLNKAKAQSLDTVIKKRSAFVRRRNEEEEKQRLAGPEVAKVDVKGMLEKKENALREAAEKGEDDEDEGDEDYEEEGEAEGSDVAMDSGSEVQGPSSSQRAILDEEAEEDAEAEGAAPQEDDDEEESMPAPPLRGKKVRLQVASDDEDDETAPAAAPTAPAAAADVPVDIQQEGGRRIAFPGLEDEDDRGFSQFFDSQFSQDVGNVNDVEGFHRPDKSTSEAPAPTLIGHVFLNEQERAEDVELLERRGVFHDVEPNTPREAPAPRQYINKHGLLTQTRPANLFGNSPADSPQGSDFSQLGSLPRTYSASHDSQMTQTQLAATQTPTQASKDPNRLRRANALLGYDSYNSLPATEVVREEDEDEDETQEESYPTAAQPTKPTNAFELLRAAANKPHSPVAPVVAAPTRKTKSAFIDTEADMSDEEEGALGRASGDEDETGMDAELESLVDNEEVDRDLRDQQDEMVDELYAEDMAKKDAEELARAQRIADGKERNKRGALDLDDDDFDDEWGVSKRPRQKQQRIDNMTTAELTANEETQAFAMHIKEGLTTEVKAADFDFLKGPEEEDDDADEEQEDEDDEMLPPRQPRISVQEATRLAVERSKQREQLRQRSPSVAVPHFGDSSSPLPQYKIKVKSVATSIVATTSHAADDYTDLDSQGILKVTSHSLQYKFDSRDESQGGTNGTTAGANSAVTSFAKNPKRTNSAPTLAGAAAAKKGGKALTAKGSSFSFRKGGFS</sequence>
<proteinExistence type="predicted"/>
<dbReference type="Pfam" id="PF09444">
    <property type="entry name" value="MRC1"/>
    <property type="match status" value="1"/>
</dbReference>
<feature type="region of interest" description="Disordered" evidence="1">
    <location>
        <begin position="1386"/>
        <end position="1424"/>
    </location>
</feature>
<feature type="compositionally biased region" description="Basic and acidic residues" evidence="1">
    <location>
        <begin position="736"/>
        <end position="745"/>
    </location>
</feature>
<feature type="compositionally biased region" description="Basic and acidic residues" evidence="1">
    <location>
        <begin position="1311"/>
        <end position="1322"/>
    </location>
</feature>
<feature type="compositionally biased region" description="Basic residues" evidence="1">
    <location>
        <begin position="315"/>
        <end position="324"/>
    </location>
</feature>
<feature type="compositionally biased region" description="Acidic residues" evidence="1">
    <location>
        <begin position="1277"/>
        <end position="1294"/>
    </location>
</feature>
<feature type="compositionally biased region" description="Basic and acidic residues" evidence="1">
    <location>
        <begin position="922"/>
        <end position="931"/>
    </location>
</feature>
<dbReference type="STRING" id="106004.A0A1Y2FL69"/>
<feature type="compositionally biased region" description="Basic and acidic residues" evidence="1">
    <location>
        <begin position="1198"/>
        <end position="1212"/>
    </location>
</feature>
<feature type="compositionally biased region" description="Polar residues" evidence="1">
    <location>
        <begin position="802"/>
        <end position="812"/>
    </location>
</feature>
<feature type="compositionally biased region" description="Acidic residues" evidence="1">
    <location>
        <begin position="1147"/>
        <end position="1167"/>
    </location>
</feature>
<dbReference type="InParanoid" id="A0A1Y2FL69"/>
<comment type="caution">
    <text evidence="3">The sequence shown here is derived from an EMBL/GenBank/DDBJ whole genome shotgun (WGS) entry which is preliminary data.</text>
</comment>
<feature type="region of interest" description="Disordered" evidence="1">
    <location>
        <begin position="1268"/>
        <end position="1340"/>
    </location>
</feature>
<reference evidence="3 4" key="1">
    <citation type="submission" date="2016-07" db="EMBL/GenBank/DDBJ databases">
        <title>Pervasive Adenine N6-methylation of Active Genes in Fungi.</title>
        <authorList>
            <consortium name="DOE Joint Genome Institute"/>
            <person name="Mondo S.J."/>
            <person name="Dannebaum R.O."/>
            <person name="Kuo R.C."/>
            <person name="Labutti K."/>
            <person name="Haridas S."/>
            <person name="Kuo A."/>
            <person name="Salamov A."/>
            <person name="Ahrendt S.R."/>
            <person name="Lipzen A."/>
            <person name="Sullivan W."/>
            <person name="Andreopoulos W.B."/>
            <person name="Clum A."/>
            <person name="Lindquist E."/>
            <person name="Daum C."/>
            <person name="Ramamoorthy G.K."/>
            <person name="Gryganskyi A."/>
            <person name="Culley D."/>
            <person name="Magnuson J.K."/>
            <person name="James T.Y."/>
            <person name="O'Malley M.A."/>
            <person name="Stajich J.E."/>
            <person name="Spatafora J.W."/>
            <person name="Visel A."/>
            <person name="Grigoriev I.V."/>
        </authorList>
    </citation>
    <scope>NUCLEOTIDE SEQUENCE [LARGE SCALE GENOMIC DNA]</scope>
    <source>
        <strain evidence="3 4">62-1032</strain>
    </source>
</reference>
<feature type="compositionally biased region" description="Basic and acidic residues" evidence="1">
    <location>
        <begin position="752"/>
        <end position="773"/>
    </location>
</feature>
<feature type="compositionally biased region" description="Polar residues" evidence="1">
    <location>
        <begin position="991"/>
        <end position="1025"/>
    </location>
</feature>
<dbReference type="EMBL" id="MCGR01000018">
    <property type="protein sequence ID" value="ORY84094.1"/>
    <property type="molecule type" value="Genomic_DNA"/>
</dbReference>
<feature type="region of interest" description="Disordered" evidence="1">
    <location>
        <begin position="991"/>
        <end position="1093"/>
    </location>
</feature>